<keyword evidence="2" id="KW-0238">DNA-binding</keyword>
<feature type="transmembrane region" description="Helical" evidence="4">
    <location>
        <begin position="106"/>
        <end position="125"/>
    </location>
</feature>
<sequence length="363" mass="42430">MGILYLSVELFFDLIACILGGILICHAGDNYPKLYWGIIALCIGMVFMWENIGWLTIVTETPEYRFTDLLNIEKMLKWYVLASIVALFPTASLLPGYLTPFKILSFLLPSILLTTIGLCYLGFNGEMTSLRTFSDIFANFRHTDVMLRSILFFSSIITPVFFCFYPLFRRKLYRQINGMMYFFIGFICLFVFIYCLFTLLINEFIFNLFGATSIMFAVFFSIQYMRKENPFSNRFEIEESTLRIENDSWNNLSPLFRQIENHLLDTKEYTQYGYDLQSLSKALQVKENQLSLAIKSAGFSSFREYLNDLRLRHFRQLVETDSDKSIKELIFSSGFNSRSTFYRNFSDKYGISPTQFVDSCKNK</sequence>
<gene>
    <name evidence="6" type="ORF">K8U81_00890</name>
</gene>
<dbReference type="PANTHER" id="PTHR43280">
    <property type="entry name" value="ARAC-FAMILY TRANSCRIPTIONAL REGULATOR"/>
    <property type="match status" value="1"/>
</dbReference>
<feature type="transmembrane region" description="Helical" evidence="4">
    <location>
        <begin position="145"/>
        <end position="168"/>
    </location>
</feature>
<feature type="transmembrane region" description="Helical" evidence="4">
    <location>
        <begin position="78"/>
        <end position="99"/>
    </location>
</feature>
<dbReference type="PROSITE" id="PS01124">
    <property type="entry name" value="HTH_ARAC_FAMILY_2"/>
    <property type="match status" value="1"/>
</dbReference>
<evidence type="ECO:0000313" key="7">
    <source>
        <dbReference type="Proteomes" id="UP000718012"/>
    </source>
</evidence>
<name>A0A921FBB8_9BACT</name>
<comment type="caution">
    <text evidence="6">The sequence shown here is derived from an EMBL/GenBank/DDBJ whole genome shotgun (WGS) entry which is preliminary data.</text>
</comment>
<dbReference type="InterPro" id="IPR018060">
    <property type="entry name" value="HTH_AraC"/>
</dbReference>
<feature type="transmembrane region" description="Helical" evidence="4">
    <location>
        <begin position="205"/>
        <end position="225"/>
    </location>
</feature>
<dbReference type="PANTHER" id="PTHR43280:SF2">
    <property type="entry name" value="HTH-TYPE TRANSCRIPTIONAL REGULATOR EXSA"/>
    <property type="match status" value="1"/>
</dbReference>
<keyword evidence="4" id="KW-1133">Transmembrane helix</keyword>
<feature type="transmembrane region" description="Helical" evidence="4">
    <location>
        <begin position="180"/>
        <end position="199"/>
    </location>
</feature>
<feature type="transmembrane region" description="Helical" evidence="4">
    <location>
        <begin position="6"/>
        <end position="27"/>
    </location>
</feature>
<evidence type="ECO:0000313" key="6">
    <source>
        <dbReference type="EMBL" id="HJF06737.1"/>
    </source>
</evidence>
<evidence type="ECO:0000256" key="4">
    <source>
        <dbReference type="SAM" id="Phobius"/>
    </source>
</evidence>
<evidence type="ECO:0000259" key="5">
    <source>
        <dbReference type="PROSITE" id="PS01124"/>
    </source>
</evidence>
<evidence type="ECO:0000256" key="1">
    <source>
        <dbReference type="ARBA" id="ARBA00023015"/>
    </source>
</evidence>
<protein>
    <submittedName>
        <fullName evidence="6">Helix-turn-helix domain-containing protein</fullName>
    </submittedName>
</protein>
<feature type="domain" description="HTH araC/xylS-type" evidence="5">
    <location>
        <begin position="253"/>
        <end position="359"/>
    </location>
</feature>
<dbReference type="GO" id="GO:0003700">
    <property type="term" value="F:DNA-binding transcription factor activity"/>
    <property type="evidence" value="ECO:0007669"/>
    <property type="project" value="InterPro"/>
</dbReference>
<reference evidence="6" key="2">
    <citation type="submission" date="2021-09" db="EMBL/GenBank/DDBJ databases">
        <authorList>
            <person name="Gilroy R."/>
        </authorList>
    </citation>
    <scope>NUCLEOTIDE SEQUENCE</scope>
    <source>
        <strain evidence="6">CHK165-8395</strain>
    </source>
</reference>
<keyword evidence="4" id="KW-0812">Transmembrane</keyword>
<proteinExistence type="predicted"/>
<keyword evidence="1" id="KW-0805">Transcription regulation</keyword>
<dbReference type="InterPro" id="IPR009057">
    <property type="entry name" value="Homeodomain-like_sf"/>
</dbReference>
<keyword evidence="3" id="KW-0804">Transcription</keyword>
<dbReference type="Pfam" id="PF12833">
    <property type="entry name" value="HTH_18"/>
    <property type="match status" value="1"/>
</dbReference>
<evidence type="ECO:0000256" key="2">
    <source>
        <dbReference type="ARBA" id="ARBA00023125"/>
    </source>
</evidence>
<dbReference type="SUPFAM" id="SSF46689">
    <property type="entry name" value="Homeodomain-like"/>
    <property type="match status" value="1"/>
</dbReference>
<evidence type="ECO:0000256" key="3">
    <source>
        <dbReference type="ARBA" id="ARBA00023163"/>
    </source>
</evidence>
<accession>A0A921FBB8</accession>
<dbReference type="AlphaFoldDB" id="A0A921FBB8"/>
<organism evidence="6 7">
    <name type="scientific">Phocaeicola coprocola</name>
    <dbReference type="NCBI Taxonomy" id="310298"/>
    <lineage>
        <taxon>Bacteria</taxon>
        <taxon>Pseudomonadati</taxon>
        <taxon>Bacteroidota</taxon>
        <taxon>Bacteroidia</taxon>
        <taxon>Bacteroidales</taxon>
        <taxon>Bacteroidaceae</taxon>
        <taxon>Phocaeicola</taxon>
    </lineage>
</organism>
<reference evidence="6" key="1">
    <citation type="journal article" date="2021" name="PeerJ">
        <title>Extensive microbial diversity within the chicken gut microbiome revealed by metagenomics and culture.</title>
        <authorList>
            <person name="Gilroy R."/>
            <person name="Ravi A."/>
            <person name="Getino M."/>
            <person name="Pursley I."/>
            <person name="Horton D.L."/>
            <person name="Alikhan N.F."/>
            <person name="Baker D."/>
            <person name="Gharbi K."/>
            <person name="Hall N."/>
            <person name="Watson M."/>
            <person name="Adriaenssens E.M."/>
            <person name="Foster-Nyarko E."/>
            <person name="Jarju S."/>
            <person name="Secka A."/>
            <person name="Antonio M."/>
            <person name="Oren A."/>
            <person name="Chaudhuri R.R."/>
            <person name="La Ragione R."/>
            <person name="Hildebrand F."/>
            <person name="Pallen M.J."/>
        </authorList>
    </citation>
    <scope>NUCLEOTIDE SEQUENCE</scope>
    <source>
        <strain evidence="6">CHK165-8395</strain>
    </source>
</reference>
<dbReference type="EMBL" id="DYXD01000018">
    <property type="protein sequence ID" value="HJF06737.1"/>
    <property type="molecule type" value="Genomic_DNA"/>
</dbReference>
<dbReference type="GO" id="GO:0043565">
    <property type="term" value="F:sequence-specific DNA binding"/>
    <property type="evidence" value="ECO:0007669"/>
    <property type="project" value="InterPro"/>
</dbReference>
<keyword evidence="4" id="KW-0472">Membrane</keyword>
<feature type="transmembrane region" description="Helical" evidence="4">
    <location>
        <begin position="34"/>
        <end position="58"/>
    </location>
</feature>
<dbReference type="SMART" id="SM00342">
    <property type="entry name" value="HTH_ARAC"/>
    <property type="match status" value="1"/>
</dbReference>
<dbReference type="Proteomes" id="UP000718012">
    <property type="component" value="Unassembled WGS sequence"/>
</dbReference>
<dbReference type="Gene3D" id="1.10.10.60">
    <property type="entry name" value="Homeodomain-like"/>
    <property type="match status" value="1"/>
</dbReference>